<protein>
    <submittedName>
        <fullName evidence="1">Uncharacterized protein</fullName>
    </submittedName>
</protein>
<reference evidence="1" key="1">
    <citation type="submission" date="2024-06" db="EMBL/GenBank/DDBJ databases">
        <authorList>
            <person name="Ma Y."/>
            <person name="Tan X."/>
            <person name="Yang Y."/>
        </authorList>
    </citation>
    <scope>NUCLEOTIDE SEQUENCE</scope>
</reference>
<gene>
    <name evidence="1" type="primary">PAL9_116</name>
</gene>
<name>A0AAU8L168_9CAUD</name>
<organism evidence="1">
    <name type="scientific">Pseudomonas phage PA_L9</name>
    <dbReference type="NCBI Taxonomy" id="3232177"/>
    <lineage>
        <taxon>Viruses</taxon>
        <taxon>Duplodnaviria</taxon>
        <taxon>Heunggongvirae</taxon>
        <taxon>Uroviricota</taxon>
        <taxon>Caudoviricetes</taxon>
        <taxon>Samunavirus</taxon>
    </lineage>
</organism>
<sequence>MTVSKKKGVGASLVRSNLSEEEAKDAAAALQNVVFVPSGGPYLRHGHPYALRCDEDGDGTFIYIRDEKDDDVDLRCVPESGDIRTYCGKFYLQEVWDEIERESDPDKNELSQMSSDELMALYKDCEKRMTIAKNLLTRRLSGILSK</sequence>
<proteinExistence type="predicted"/>
<evidence type="ECO:0000313" key="1">
    <source>
        <dbReference type="EMBL" id="XCN28507.1"/>
    </source>
</evidence>
<accession>A0AAU8L168</accession>
<dbReference type="EMBL" id="PP869205">
    <property type="protein sequence ID" value="XCN28507.1"/>
    <property type="molecule type" value="Genomic_DNA"/>
</dbReference>